<feature type="compositionally biased region" description="Acidic residues" evidence="1">
    <location>
        <begin position="592"/>
        <end position="640"/>
    </location>
</feature>
<keyword evidence="2" id="KW-0472">Membrane</keyword>
<gene>
    <name evidence="3" type="ORF">C1SCF055_LOCUS33666</name>
</gene>
<dbReference type="EMBL" id="CAMXCT030004223">
    <property type="protein sequence ID" value="CAL4795516.1"/>
    <property type="molecule type" value="Genomic_DNA"/>
</dbReference>
<reference evidence="4 5" key="2">
    <citation type="submission" date="2024-05" db="EMBL/GenBank/DDBJ databases">
        <authorList>
            <person name="Chen Y."/>
            <person name="Shah S."/>
            <person name="Dougan E. K."/>
            <person name="Thang M."/>
            <person name="Chan C."/>
        </authorList>
    </citation>
    <scope>NUCLEOTIDE SEQUENCE [LARGE SCALE GENOMIC DNA]</scope>
</reference>
<keyword evidence="5" id="KW-1185">Reference proteome</keyword>
<feature type="region of interest" description="Disordered" evidence="1">
    <location>
        <begin position="587"/>
        <end position="672"/>
    </location>
</feature>
<dbReference type="GO" id="GO:0005737">
    <property type="term" value="C:cytoplasm"/>
    <property type="evidence" value="ECO:0007669"/>
    <property type="project" value="TreeGrafter"/>
</dbReference>
<evidence type="ECO:0000313" key="4">
    <source>
        <dbReference type="EMBL" id="CAL4795516.1"/>
    </source>
</evidence>
<feature type="transmembrane region" description="Helical" evidence="2">
    <location>
        <begin position="66"/>
        <end position="85"/>
    </location>
</feature>
<feature type="region of interest" description="Disordered" evidence="1">
    <location>
        <begin position="24"/>
        <end position="58"/>
    </location>
</feature>
<evidence type="ECO:0000256" key="1">
    <source>
        <dbReference type="SAM" id="MobiDB-lite"/>
    </source>
</evidence>
<proteinExistence type="predicted"/>
<keyword evidence="2" id="KW-1133">Transmembrane helix</keyword>
<feature type="region of interest" description="Disordered" evidence="1">
    <location>
        <begin position="552"/>
        <end position="572"/>
    </location>
</feature>
<dbReference type="InterPro" id="IPR012349">
    <property type="entry name" value="Split_barrel_FMN-bd"/>
</dbReference>
<dbReference type="AlphaFoldDB" id="A0A9P1GFA3"/>
<dbReference type="EMBL" id="CAMXCT020004223">
    <property type="protein sequence ID" value="CAL1161579.1"/>
    <property type="molecule type" value="Genomic_DNA"/>
</dbReference>
<protein>
    <submittedName>
        <fullName evidence="4">ER lumen protein-retaining receptor 2</fullName>
    </submittedName>
</protein>
<evidence type="ECO:0000256" key="2">
    <source>
        <dbReference type="SAM" id="Phobius"/>
    </source>
</evidence>
<accession>A0A9P1GFA3</accession>
<dbReference type="PANTHER" id="PTHR43670:SF131">
    <property type="entry name" value="LRRGT00202"/>
    <property type="match status" value="1"/>
</dbReference>
<dbReference type="Gene3D" id="2.30.110.10">
    <property type="entry name" value="Electron Transport, Fmn-binding Protein, Chain A"/>
    <property type="match status" value="1"/>
</dbReference>
<evidence type="ECO:0000313" key="3">
    <source>
        <dbReference type="EMBL" id="CAI4008204.1"/>
    </source>
</evidence>
<dbReference type="Proteomes" id="UP001152797">
    <property type="component" value="Unassembled WGS sequence"/>
</dbReference>
<sequence length="672" mass="74908">MSLRRVAAKFRLLPIHRPLSTQVATTSAEQLTSPKSLSELSERAGFVPRPPEPEKDPKPGFRGGKALFIFFLCNAVPFSAIMYYLREQREKRTEMAMLILPKAPEEVAAEVLRVIRTAAVCFLLQDSQAATGALRVDPHPPEATAYVPPTGPLPIVPQMERNFLTDMLESPAVVGLGFVHFALSRQSQEAQAIMAGRRTEPALQQDDECASSGEACGLNALQLRSEDREEPDSNFTNLDHIDPDDEQLGAHYADGFLANLCHGTSYCAIAGYMIVAGHGDAKGMESIHNSNVGYYDSMLRAAYNRCASGSCVIITNPVGHRTQSRFHIHYRRYNGGGASLKHRLEKQICGSHGWQNFAECGTGKAKYFGGYPSVFREVLGQYGGHLANVGVTVWPGVSLLNDCQSRLCTRLLSCEMTIRPPNRAGRKDSSNSQKAALLYVSHTRAAYCTITGQLSILSDPDCRRRYWKPSWSWCFLAPADPQEEEPREQWQSEDYVLVRFAIDQASLQSVVDTALRWDARHVKRVPSSEGARWEDVCWDDAPGFVQTLLGTTTEPEAEPEVELPQPPIDKKTVCCDDAPAFVRKLLAMPSEPEAEPEVEEEDEEEGKEEEEEEEEDEEEGKEEEEEEEDEEEGKEEEEEPTGSMPKPKSKSIVPHPLSNEEEDEEEGKEEEE</sequence>
<keyword evidence="2" id="KW-0812">Transmembrane</keyword>
<feature type="compositionally biased region" description="Acidic residues" evidence="1">
    <location>
        <begin position="659"/>
        <end position="672"/>
    </location>
</feature>
<keyword evidence="4" id="KW-0675">Receptor</keyword>
<organism evidence="3">
    <name type="scientific">Cladocopium goreaui</name>
    <dbReference type="NCBI Taxonomy" id="2562237"/>
    <lineage>
        <taxon>Eukaryota</taxon>
        <taxon>Sar</taxon>
        <taxon>Alveolata</taxon>
        <taxon>Dinophyceae</taxon>
        <taxon>Suessiales</taxon>
        <taxon>Symbiodiniaceae</taxon>
        <taxon>Cladocopium</taxon>
    </lineage>
</organism>
<feature type="compositionally biased region" description="Polar residues" evidence="1">
    <location>
        <begin position="24"/>
        <end position="39"/>
    </location>
</feature>
<reference evidence="3" key="1">
    <citation type="submission" date="2022-10" db="EMBL/GenBank/DDBJ databases">
        <authorList>
            <person name="Chen Y."/>
            <person name="Dougan E. K."/>
            <person name="Chan C."/>
            <person name="Rhodes N."/>
            <person name="Thang M."/>
        </authorList>
    </citation>
    <scope>NUCLEOTIDE SEQUENCE</scope>
</reference>
<name>A0A9P1GFA3_9DINO</name>
<dbReference type="EMBL" id="CAMXCT010004223">
    <property type="protein sequence ID" value="CAI4008204.1"/>
    <property type="molecule type" value="Genomic_DNA"/>
</dbReference>
<comment type="caution">
    <text evidence="3">The sequence shown here is derived from an EMBL/GenBank/DDBJ whole genome shotgun (WGS) entry which is preliminary data.</text>
</comment>
<evidence type="ECO:0000313" key="5">
    <source>
        <dbReference type="Proteomes" id="UP001152797"/>
    </source>
</evidence>
<feature type="non-terminal residue" evidence="3">
    <location>
        <position position="1"/>
    </location>
</feature>
<dbReference type="PANTHER" id="PTHR43670">
    <property type="entry name" value="HEAT SHOCK PROTEIN 26"/>
    <property type="match status" value="1"/>
</dbReference>